<proteinExistence type="predicted"/>
<evidence type="ECO:0000313" key="4">
    <source>
        <dbReference type="Proteomes" id="UP001648503"/>
    </source>
</evidence>
<feature type="compositionally biased region" description="Basic and acidic residues" evidence="2">
    <location>
        <begin position="27"/>
        <end position="64"/>
    </location>
</feature>
<protein>
    <submittedName>
        <fullName evidence="3">Uncharacterized protein</fullName>
    </submittedName>
</protein>
<dbReference type="EMBL" id="JAFCIX010000221">
    <property type="protein sequence ID" value="KAH6596512.1"/>
    <property type="molecule type" value="Genomic_DNA"/>
</dbReference>
<evidence type="ECO:0000256" key="2">
    <source>
        <dbReference type="SAM" id="MobiDB-lite"/>
    </source>
</evidence>
<reference evidence="3 4" key="1">
    <citation type="submission" date="2021-02" db="EMBL/GenBank/DDBJ databases">
        <title>Variation within the Batrachochytrium salamandrivorans European outbreak.</title>
        <authorList>
            <person name="Kelly M."/>
            <person name="Pasmans F."/>
            <person name="Shea T.P."/>
            <person name="Munoz J.F."/>
            <person name="Carranza S."/>
            <person name="Cuomo C.A."/>
            <person name="Martel A."/>
        </authorList>
    </citation>
    <scope>NUCLEOTIDE SEQUENCE [LARGE SCALE GENOMIC DNA]</scope>
    <source>
        <strain evidence="3 4">AMFP18/2</strain>
    </source>
</reference>
<comment type="caution">
    <text evidence="3">The sequence shown here is derived from an EMBL/GenBank/DDBJ whole genome shotgun (WGS) entry which is preliminary data.</text>
</comment>
<evidence type="ECO:0000256" key="1">
    <source>
        <dbReference type="SAM" id="Coils"/>
    </source>
</evidence>
<sequence length="190" mass="22087">MCTATLIDDTTRSPLGEFSSRIQKRAPPKEETPKEKTPKEETSKEKTPKEKMPRFGPDDEQYDRLKAEYKEANQDTHTKCAAYKKAKSECRDAVVNKELKKSGMMTGTSYRVSQRGTRHPQFSSLAEQIKNVKRLRQICKDAKTLEAQVKSELRKHEEENKYDKSQKYEKYKFKAAMKKLEDEAKQNEEA</sequence>
<feature type="region of interest" description="Disordered" evidence="2">
    <location>
        <begin position="1"/>
        <end position="64"/>
    </location>
</feature>
<feature type="coiled-coil region" evidence="1">
    <location>
        <begin position="139"/>
        <end position="190"/>
    </location>
</feature>
<keyword evidence="1" id="KW-0175">Coiled coil</keyword>
<evidence type="ECO:0000313" key="3">
    <source>
        <dbReference type="EMBL" id="KAH6596512.1"/>
    </source>
</evidence>
<keyword evidence="4" id="KW-1185">Reference proteome</keyword>
<accession>A0ABQ8FDR7</accession>
<organism evidence="3 4">
    <name type="scientific">Batrachochytrium salamandrivorans</name>
    <dbReference type="NCBI Taxonomy" id="1357716"/>
    <lineage>
        <taxon>Eukaryota</taxon>
        <taxon>Fungi</taxon>
        <taxon>Fungi incertae sedis</taxon>
        <taxon>Chytridiomycota</taxon>
        <taxon>Chytridiomycota incertae sedis</taxon>
        <taxon>Chytridiomycetes</taxon>
        <taxon>Rhizophydiales</taxon>
        <taxon>Rhizophydiales incertae sedis</taxon>
        <taxon>Batrachochytrium</taxon>
    </lineage>
</organism>
<dbReference type="Proteomes" id="UP001648503">
    <property type="component" value="Unassembled WGS sequence"/>
</dbReference>
<name>A0ABQ8FDR7_9FUNG</name>
<gene>
    <name evidence="3" type="ORF">BASA50_005062</name>
</gene>